<dbReference type="InterPro" id="IPR029058">
    <property type="entry name" value="AB_hydrolase_fold"/>
</dbReference>
<evidence type="ECO:0000313" key="6">
    <source>
        <dbReference type="EMBL" id="SDH90872.1"/>
    </source>
</evidence>
<dbReference type="InterPro" id="IPR000073">
    <property type="entry name" value="AB_hydrolase_1"/>
</dbReference>
<comment type="catalytic activity">
    <reaction evidence="1">
        <text>Hydrolyzes glycerol monoesters of long-chain fatty acids.</text>
        <dbReference type="EC" id="3.1.1.23"/>
    </reaction>
</comment>
<dbReference type="InterPro" id="IPR022742">
    <property type="entry name" value="Hydrolase_4"/>
</dbReference>
<evidence type="ECO:0000256" key="4">
    <source>
        <dbReference type="ARBA" id="ARBA00071261"/>
    </source>
</evidence>
<dbReference type="PRINTS" id="PR00111">
    <property type="entry name" value="ABHYDROLASE"/>
</dbReference>
<dbReference type="Gene3D" id="3.40.50.1820">
    <property type="entry name" value="alpha/beta hydrolase"/>
    <property type="match status" value="1"/>
</dbReference>
<evidence type="ECO:0000259" key="5">
    <source>
        <dbReference type="Pfam" id="PF12146"/>
    </source>
</evidence>
<dbReference type="AlphaFoldDB" id="A0A1G8G906"/>
<dbReference type="EC" id="3.1.1.23" evidence="3"/>
<dbReference type="SUPFAM" id="SSF53474">
    <property type="entry name" value="alpha/beta-Hydrolases"/>
    <property type="match status" value="1"/>
</dbReference>
<sequence>MERHESSLLAEDGTRIVYDLWQPAGEVRGVLVLCHGFGEHARRYDHVADRLGELGLVVYAPDHRGHGRSGGKRVHLREWSDFLDDLSRLFEVVSREHPGADRFLLGHSMGGELALTYALDHQADLKALALSGPAVDVTSGTPRIVVEVGKLLGRFLPGVPVQTLDSAAISRDAAVVAAYEADPLVHHGKVPAGIARGLVVAAEQLPKRLPSLTIPILLQHGREDALASVRGTEMIAAAVGSSDVTVKIYDGLYHEVFNEPEQQMVLDDLIDWLRPRVGS</sequence>
<evidence type="ECO:0000256" key="3">
    <source>
        <dbReference type="ARBA" id="ARBA00013254"/>
    </source>
</evidence>
<dbReference type="Proteomes" id="UP000183263">
    <property type="component" value="Unassembled WGS sequence"/>
</dbReference>
<comment type="similarity">
    <text evidence="2">Belongs to the AB hydrolase superfamily.</text>
</comment>
<dbReference type="RefSeq" id="WP_072737236.1">
    <property type="nucleotide sequence ID" value="NZ_CP048813.1"/>
</dbReference>
<dbReference type="InterPro" id="IPR051044">
    <property type="entry name" value="MAG_DAG_Lipase"/>
</dbReference>
<feature type="domain" description="Serine aminopeptidase S33" evidence="5">
    <location>
        <begin position="26"/>
        <end position="261"/>
    </location>
</feature>
<gene>
    <name evidence="6" type="ORF">SAMN05444695_10411</name>
</gene>
<organism evidence="6 7">
    <name type="scientific">Rhodococcus triatomae</name>
    <dbReference type="NCBI Taxonomy" id="300028"/>
    <lineage>
        <taxon>Bacteria</taxon>
        <taxon>Bacillati</taxon>
        <taxon>Actinomycetota</taxon>
        <taxon>Actinomycetes</taxon>
        <taxon>Mycobacteriales</taxon>
        <taxon>Nocardiaceae</taxon>
        <taxon>Rhodococcus</taxon>
    </lineage>
</organism>
<protein>
    <recommendedName>
        <fullName evidence="4">Monoacylglycerol lipase</fullName>
        <ecNumber evidence="3">3.1.1.23</ecNumber>
    </recommendedName>
</protein>
<evidence type="ECO:0000256" key="2">
    <source>
        <dbReference type="ARBA" id="ARBA00008645"/>
    </source>
</evidence>
<evidence type="ECO:0000313" key="7">
    <source>
        <dbReference type="Proteomes" id="UP000183263"/>
    </source>
</evidence>
<accession>A0A1G8G906</accession>
<dbReference type="GO" id="GO:0047372">
    <property type="term" value="F:monoacylglycerol lipase activity"/>
    <property type="evidence" value="ECO:0007669"/>
    <property type="project" value="UniProtKB-EC"/>
</dbReference>
<reference evidence="6 7" key="1">
    <citation type="submission" date="2016-10" db="EMBL/GenBank/DDBJ databases">
        <authorList>
            <person name="de Groot N.N."/>
        </authorList>
    </citation>
    <scope>NUCLEOTIDE SEQUENCE [LARGE SCALE GENOMIC DNA]</scope>
    <source>
        <strain evidence="6 7">DSM 44892</strain>
    </source>
</reference>
<name>A0A1G8G906_9NOCA</name>
<dbReference type="EMBL" id="FNDN01000004">
    <property type="protein sequence ID" value="SDH90872.1"/>
    <property type="molecule type" value="Genomic_DNA"/>
</dbReference>
<dbReference type="Pfam" id="PF12146">
    <property type="entry name" value="Hydrolase_4"/>
    <property type="match status" value="1"/>
</dbReference>
<proteinExistence type="inferred from homology"/>
<keyword evidence="7" id="KW-1185">Reference proteome</keyword>
<evidence type="ECO:0000256" key="1">
    <source>
        <dbReference type="ARBA" id="ARBA00001613"/>
    </source>
</evidence>
<dbReference type="FunFam" id="3.40.50.1820:FF:000117">
    <property type="entry name" value="Monoglyceride lipase, putative"/>
    <property type="match status" value="1"/>
</dbReference>
<dbReference type="PANTHER" id="PTHR11614">
    <property type="entry name" value="PHOSPHOLIPASE-RELATED"/>
    <property type="match status" value="1"/>
</dbReference>
<dbReference type="OrthoDB" id="9806902at2"/>